<protein>
    <recommendedName>
        <fullName evidence="5">Thioesterase family protein</fullName>
    </recommendedName>
</protein>
<dbReference type="EMBL" id="WMBB01000003">
    <property type="protein sequence ID" value="MTE12796.1"/>
    <property type="molecule type" value="Genomic_DNA"/>
</dbReference>
<evidence type="ECO:0000313" key="4">
    <source>
        <dbReference type="Proteomes" id="UP000432464"/>
    </source>
</evidence>
<comment type="caution">
    <text evidence="3">The sequence shown here is derived from an EMBL/GenBank/DDBJ whole genome shotgun (WGS) entry which is preliminary data.</text>
</comment>
<dbReference type="Gene3D" id="2.40.160.210">
    <property type="entry name" value="Acyl-CoA thioesterase, double hotdog domain"/>
    <property type="match status" value="1"/>
</dbReference>
<dbReference type="InterPro" id="IPR049449">
    <property type="entry name" value="TesB_ACOT8-like_N"/>
</dbReference>
<dbReference type="AlphaFoldDB" id="A0A6I3KUS6"/>
<accession>A0A6I3KUS6</accession>
<proteinExistence type="predicted"/>
<keyword evidence="4" id="KW-1185">Reference proteome</keyword>
<name>A0A6I3KUS6_9NOCA</name>
<evidence type="ECO:0000259" key="1">
    <source>
        <dbReference type="Pfam" id="PF13622"/>
    </source>
</evidence>
<gene>
    <name evidence="3" type="ORF">GLP40_08420</name>
</gene>
<evidence type="ECO:0000313" key="3">
    <source>
        <dbReference type="EMBL" id="MTE12796.1"/>
    </source>
</evidence>
<organism evidence="3 4">
    <name type="scientific">Nocardia aurantiaca</name>
    <dbReference type="NCBI Taxonomy" id="2675850"/>
    <lineage>
        <taxon>Bacteria</taxon>
        <taxon>Bacillati</taxon>
        <taxon>Actinomycetota</taxon>
        <taxon>Actinomycetes</taxon>
        <taxon>Mycobacteriales</taxon>
        <taxon>Nocardiaceae</taxon>
        <taxon>Nocardia</taxon>
    </lineage>
</organism>
<dbReference type="Pfam" id="PF20789">
    <property type="entry name" value="4HBT_3C"/>
    <property type="match status" value="1"/>
</dbReference>
<feature type="domain" description="Acyl-CoA thioesterase-like C-terminal" evidence="2">
    <location>
        <begin position="158"/>
        <end position="255"/>
    </location>
</feature>
<dbReference type="Pfam" id="PF13622">
    <property type="entry name" value="4HBT_3"/>
    <property type="match status" value="1"/>
</dbReference>
<sequence length="272" mass="29215">MSNADELPTGFFESLDDGFVALEAARGPWRPDSIGGQALTALAARELERHCPIESSGCRLTLDFIRPTTFDAIQARTELIRSSTRLALLHLDLLQSDHVVVRASALFVRPLETDQADGNAWTPALDFSRPGIVVSPPEATTPASMISSAGYPDDWSADFADHRNNARKRMWTATMIPAVAGEKATPFTRVATLAEATSFVTNWSGDGVPFINADVTLNLCRMPESDGLGLESNGQHAAHGVAVGSATLYDEFGVLGVSSVTAVANTQRRVRF</sequence>
<dbReference type="Proteomes" id="UP000432464">
    <property type="component" value="Unassembled WGS sequence"/>
</dbReference>
<evidence type="ECO:0000259" key="2">
    <source>
        <dbReference type="Pfam" id="PF20789"/>
    </source>
</evidence>
<dbReference type="InterPro" id="IPR042171">
    <property type="entry name" value="Acyl-CoA_hotdog"/>
</dbReference>
<feature type="domain" description="Acyl-CoA thioesterase-like N-terminal HotDog" evidence="1">
    <location>
        <begin position="27"/>
        <end position="107"/>
    </location>
</feature>
<evidence type="ECO:0008006" key="5">
    <source>
        <dbReference type="Google" id="ProtNLM"/>
    </source>
</evidence>
<reference evidence="3 4" key="1">
    <citation type="submission" date="2019-11" db="EMBL/GenBank/DDBJ databases">
        <title>Nocardia sp. nov. CT2-14 isolated from soil.</title>
        <authorList>
            <person name="Kanchanasin P."/>
            <person name="Tanasupawat S."/>
            <person name="Yuki M."/>
            <person name="Kudo T."/>
        </authorList>
    </citation>
    <scope>NUCLEOTIDE SEQUENCE [LARGE SCALE GENOMIC DNA]</scope>
    <source>
        <strain evidence="3 4">CT2-14</strain>
    </source>
</reference>
<dbReference type="InterPro" id="IPR049450">
    <property type="entry name" value="ACOT8-like_C"/>
</dbReference>